<accession>A0A7Y9XY79</accession>
<dbReference type="InterPro" id="IPR002347">
    <property type="entry name" value="SDR_fam"/>
</dbReference>
<dbReference type="Pfam" id="PF00106">
    <property type="entry name" value="adh_short"/>
    <property type="match status" value="1"/>
</dbReference>
<proteinExistence type="inferred from homology"/>
<dbReference type="Gene3D" id="3.40.50.720">
    <property type="entry name" value="NAD(P)-binding Rossmann-like Domain"/>
    <property type="match status" value="1"/>
</dbReference>
<name>A0A7Y9XY79_9SPHN</name>
<dbReference type="InterPro" id="IPR020904">
    <property type="entry name" value="Sc_DH/Rdtase_CS"/>
</dbReference>
<dbReference type="Proteomes" id="UP000522081">
    <property type="component" value="Unassembled WGS sequence"/>
</dbReference>
<dbReference type="CDD" id="cd05233">
    <property type="entry name" value="SDR_c"/>
    <property type="match status" value="1"/>
</dbReference>
<comment type="similarity">
    <text evidence="1">Belongs to the short-chain dehydrogenases/reductases (SDR) family.</text>
</comment>
<evidence type="ECO:0000313" key="3">
    <source>
        <dbReference type="EMBL" id="NYH95293.1"/>
    </source>
</evidence>
<evidence type="ECO:0000256" key="2">
    <source>
        <dbReference type="ARBA" id="ARBA00023002"/>
    </source>
</evidence>
<protein>
    <submittedName>
        <fullName evidence="3">Short-subunit dehydrogenase</fullName>
    </submittedName>
</protein>
<dbReference type="GO" id="GO:0016020">
    <property type="term" value="C:membrane"/>
    <property type="evidence" value="ECO:0007669"/>
    <property type="project" value="TreeGrafter"/>
</dbReference>
<dbReference type="PROSITE" id="PS00061">
    <property type="entry name" value="ADH_SHORT"/>
    <property type="match status" value="1"/>
</dbReference>
<evidence type="ECO:0000313" key="4">
    <source>
        <dbReference type="Proteomes" id="UP000522081"/>
    </source>
</evidence>
<gene>
    <name evidence="3" type="ORF">FHS75_001612</name>
</gene>
<dbReference type="PANTHER" id="PTHR44196:SF2">
    <property type="entry name" value="SHORT-CHAIN DEHYDROGENASE-RELATED"/>
    <property type="match status" value="1"/>
</dbReference>
<dbReference type="EMBL" id="JACBZF010000002">
    <property type="protein sequence ID" value="NYH95293.1"/>
    <property type="molecule type" value="Genomic_DNA"/>
</dbReference>
<sequence length="270" mass="28805">MSRKIDKLNGLAVITGASSGIGLELTKLAAADGCALILSADTDLTEAERAAKDAGAASVETVQCDLATERGVAALLDAIGKREVDALFANAGHGGDVAFLDQDWQEVEHIIATNVSGTVRLIQDVGRAMRARNRGRILITGSIAGHMPGPFQLVYNSTKAFMNDFSVGLRNELKDTDVVVTCLQPGVTDTNFFQRAHMLDSQASKSDSKDDPAKVAKDGYQALLADDDLVVSGFMNKMQAMFADVLPDSVVAQMHRKLAEPESRKENEPA</sequence>
<dbReference type="GO" id="GO:0016491">
    <property type="term" value="F:oxidoreductase activity"/>
    <property type="evidence" value="ECO:0007669"/>
    <property type="project" value="UniProtKB-KW"/>
</dbReference>
<organism evidence="3 4">
    <name type="scientific">Novosphingobium marinum</name>
    <dbReference type="NCBI Taxonomy" id="1514948"/>
    <lineage>
        <taxon>Bacteria</taxon>
        <taxon>Pseudomonadati</taxon>
        <taxon>Pseudomonadota</taxon>
        <taxon>Alphaproteobacteria</taxon>
        <taxon>Sphingomonadales</taxon>
        <taxon>Sphingomonadaceae</taxon>
        <taxon>Novosphingobium</taxon>
    </lineage>
</organism>
<comment type="caution">
    <text evidence="3">The sequence shown here is derived from an EMBL/GenBank/DDBJ whole genome shotgun (WGS) entry which is preliminary data.</text>
</comment>
<dbReference type="AlphaFoldDB" id="A0A7Y9XY79"/>
<dbReference type="PANTHER" id="PTHR44196">
    <property type="entry name" value="DEHYDROGENASE/REDUCTASE SDR FAMILY MEMBER 7B"/>
    <property type="match status" value="1"/>
</dbReference>
<keyword evidence="4" id="KW-1185">Reference proteome</keyword>
<evidence type="ECO:0000256" key="1">
    <source>
        <dbReference type="ARBA" id="ARBA00006484"/>
    </source>
</evidence>
<dbReference type="SUPFAM" id="SSF51735">
    <property type="entry name" value="NAD(P)-binding Rossmann-fold domains"/>
    <property type="match status" value="1"/>
</dbReference>
<keyword evidence="2" id="KW-0560">Oxidoreductase</keyword>
<dbReference type="RefSeq" id="WP_179407437.1">
    <property type="nucleotide sequence ID" value="NZ_BMGF01000002.1"/>
</dbReference>
<reference evidence="3 4" key="1">
    <citation type="submission" date="2020-07" db="EMBL/GenBank/DDBJ databases">
        <title>Genomic Encyclopedia of Type Strains, Phase IV (KMG-IV): sequencing the most valuable type-strain genomes for metagenomic binning, comparative biology and taxonomic classification.</title>
        <authorList>
            <person name="Goeker M."/>
        </authorList>
    </citation>
    <scope>NUCLEOTIDE SEQUENCE [LARGE SCALE GENOMIC DNA]</scope>
    <source>
        <strain evidence="3 4">DSM 29043</strain>
    </source>
</reference>
<dbReference type="InterPro" id="IPR036291">
    <property type="entry name" value="NAD(P)-bd_dom_sf"/>
</dbReference>
<dbReference type="PRINTS" id="PR00081">
    <property type="entry name" value="GDHRDH"/>
</dbReference>